<dbReference type="GO" id="GO:0005524">
    <property type="term" value="F:ATP binding"/>
    <property type="evidence" value="ECO:0007669"/>
    <property type="project" value="UniProtKB-UniRule"/>
</dbReference>
<dbReference type="STRING" id="765440.A0A0C3EUN3"/>
<keyword evidence="5 6" id="KW-0067">ATP-binding</keyword>
<evidence type="ECO:0000256" key="4">
    <source>
        <dbReference type="ARBA" id="ARBA00022777"/>
    </source>
</evidence>
<feature type="binding site" evidence="6">
    <location>
        <position position="78"/>
    </location>
    <ligand>
        <name>ATP</name>
        <dbReference type="ChEBI" id="CHEBI:30616"/>
    </ligand>
</feature>
<dbReference type="HOGENOM" id="CLU_000288_81_13_1"/>
<dbReference type="Gene3D" id="1.10.510.10">
    <property type="entry name" value="Transferase(Phosphotransferase) domain 1"/>
    <property type="match status" value="1"/>
</dbReference>
<dbReference type="InterPro" id="IPR000719">
    <property type="entry name" value="Prot_kinase_dom"/>
</dbReference>
<dbReference type="GO" id="GO:0004674">
    <property type="term" value="F:protein serine/threonine kinase activity"/>
    <property type="evidence" value="ECO:0007669"/>
    <property type="project" value="UniProtKB-KW"/>
</dbReference>
<keyword evidence="2" id="KW-0808">Transferase</keyword>
<evidence type="ECO:0000256" key="3">
    <source>
        <dbReference type="ARBA" id="ARBA00022741"/>
    </source>
</evidence>
<dbReference type="InterPro" id="IPR011009">
    <property type="entry name" value="Kinase-like_dom_sf"/>
</dbReference>
<dbReference type="PANTHER" id="PTHR45646">
    <property type="entry name" value="SERINE/THREONINE-PROTEIN KINASE DOA-RELATED"/>
    <property type="match status" value="1"/>
</dbReference>
<keyword evidence="10" id="KW-1185">Reference proteome</keyword>
<evidence type="ECO:0000256" key="7">
    <source>
        <dbReference type="RuleBase" id="RU000304"/>
    </source>
</evidence>
<evidence type="ECO:0000313" key="10">
    <source>
        <dbReference type="Proteomes" id="UP000054166"/>
    </source>
</evidence>
<dbReference type="SMART" id="SM00220">
    <property type="entry name" value="S_TKc"/>
    <property type="match status" value="1"/>
</dbReference>
<proteinExistence type="inferred from homology"/>
<evidence type="ECO:0000313" key="9">
    <source>
        <dbReference type="EMBL" id="KIM71749.1"/>
    </source>
</evidence>
<dbReference type="Gene3D" id="3.30.200.20">
    <property type="entry name" value="Phosphorylase Kinase, domain 1"/>
    <property type="match status" value="1"/>
</dbReference>
<gene>
    <name evidence="9" type="ORF">PILCRDRAFT_830162</name>
</gene>
<keyword evidence="1 7" id="KW-0723">Serine/threonine-protein kinase</keyword>
<evidence type="ECO:0000256" key="6">
    <source>
        <dbReference type="PROSITE-ProRule" id="PRU10141"/>
    </source>
</evidence>
<accession>A0A0C3EUN3</accession>
<evidence type="ECO:0000256" key="5">
    <source>
        <dbReference type="ARBA" id="ARBA00022840"/>
    </source>
</evidence>
<dbReference type="GO" id="GO:0005634">
    <property type="term" value="C:nucleus"/>
    <property type="evidence" value="ECO:0007669"/>
    <property type="project" value="TreeGrafter"/>
</dbReference>
<dbReference type="InterPro" id="IPR017441">
    <property type="entry name" value="Protein_kinase_ATP_BS"/>
</dbReference>
<dbReference type="PROSITE" id="PS00108">
    <property type="entry name" value="PROTEIN_KINASE_ST"/>
    <property type="match status" value="1"/>
</dbReference>
<dbReference type="AlphaFoldDB" id="A0A0C3EUN3"/>
<dbReference type="Proteomes" id="UP000054166">
    <property type="component" value="Unassembled WGS sequence"/>
</dbReference>
<organism evidence="9 10">
    <name type="scientific">Piloderma croceum (strain F 1598)</name>
    <dbReference type="NCBI Taxonomy" id="765440"/>
    <lineage>
        <taxon>Eukaryota</taxon>
        <taxon>Fungi</taxon>
        <taxon>Dikarya</taxon>
        <taxon>Basidiomycota</taxon>
        <taxon>Agaricomycotina</taxon>
        <taxon>Agaricomycetes</taxon>
        <taxon>Agaricomycetidae</taxon>
        <taxon>Atheliales</taxon>
        <taxon>Atheliaceae</taxon>
        <taxon>Piloderma</taxon>
    </lineage>
</organism>
<dbReference type="EMBL" id="KN833219">
    <property type="protein sequence ID" value="KIM71749.1"/>
    <property type="molecule type" value="Genomic_DNA"/>
</dbReference>
<dbReference type="InterPro" id="IPR051175">
    <property type="entry name" value="CLK_kinases"/>
</dbReference>
<dbReference type="GO" id="GO:0043484">
    <property type="term" value="P:regulation of RNA splicing"/>
    <property type="evidence" value="ECO:0007669"/>
    <property type="project" value="TreeGrafter"/>
</dbReference>
<feature type="domain" description="Protein kinase" evidence="8">
    <location>
        <begin position="49"/>
        <end position="410"/>
    </location>
</feature>
<sequence length="412" mass="46223">MANPNLGANEQQDIPHFTFSEEPLGLPASEGFGYFQGGPGLTFGPDCRFKLQAKLGFGTTSSVWLARDRVDNVHVAIKILTGYATVLNREHKLRELEVLQRLSSVTPDRSYDHCASLLTQFVYPGIDDDKEHLCLVTELFSSSVQDVLKALQGGFIPVPTVKRILRHVVLGIAGLHKCGIVHTDIKPDNIMVDLERHWTAETIDTWVRANPPRTYAPERSLNKMVSAFVSQSLPPPSLDALPSCNFKLADFSNAQFSSDQTTDDITPLGLRPPEVVLGGEWGESVDIWTFGCLVFTLLTRQPLFKPMASTEHDASETDVLLYQMIIFCGEFFKQDFLQRCSRSMDYFQLDCRPKKFQRFGRKPFQKCILDSGCILNPSDMAGVVDLMTKCLRLDPLDRATALELLQHPWLMP</sequence>
<dbReference type="PROSITE" id="PS00107">
    <property type="entry name" value="PROTEIN_KINASE_ATP"/>
    <property type="match status" value="1"/>
</dbReference>
<dbReference type="Pfam" id="PF00069">
    <property type="entry name" value="Pkinase"/>
    <property type="match status" value="2"/>
</dbReference>
<dbReference type="PROSITE" id="PS50011">
    <property type="entry name" value="PROTEIN_KINASE_DOM"/>
    <property type="match status" value="1"/>
</dbReference>
<keyword evidence="4" id="KW-0418">Kinase</keyword>
<protein>
    <recommendedName>
        <fullName evidence="8">Protein kinase domain-containing protein</fullName>
    </recommendedName>
</protein>
<keyword evidence="3 6" id="KW-0547">Nucleotide-binding</keyword>
<dbReference type="PANTHER" id="PTHR45646:SF11">
    <property type="entry name" value="SERINE_THREONINE-PROTEIN KINASE DOA"/>
    <property type="match status" value="1"/>
</dbReference>
<evidence type="ECO:0000256" key="1">
    <source>
        <dbReference type="ARBA" id="ARBA00022527"/>
    </source>
</evidence>
<name>A0A0C3EUN3_PILCF</name>
<evidence type="ECO:0000256" key="2">
    <source>
        <dbReference type="ARBA" id="ARBA00022679"/>
    </source>
</evidence>
<evidence type="ECO:0000259" key="8">
    <source>
        <dbReference type="PROSITE" id="PS50011"/>
    </source>
</evidence>
<comment type="similarity">
    <text evidence="7">Belongs to the protein kinase superfamily.</text>
</comment>
<dbReference type="InParanoid" id="A0A0C3EUN3"/>
<dbReference type="SUPFAM" id="SSF56112">
    <property type="entry name" value="Protein kinase-like (PK-like)"/>
    <property type="match status" value="1"/>
</dbReference>
<dbReference type="InterPro" id="IPR008271">
    <property type="entry name" value="Ser/Thr_kinase_AS"/>
</dbReference>
<reference evidence="10" key="2">
    <citation type="submission" date="2015-01" db="EMBL/GenBank/DDBJ databases">
        <title>Evolutionary Origins and Diversification of the Mycorrhizal Mutualists.</title>
        <authorList>
            <consortium name="DOE Joint Genome Institute"/>
            <consortium name="Mycorrhizal Genomics Consortium"/>
            <person name="Kohler A."/>
            <person name="Kuo A."/>
            <person name="Nagy L.G."/>
            <person name="Floudas D."/>
            <person name="Copeland A."/>
            <person name="Barry K.W."/>
            <person name="Cichocki N."/>
            <person name="Veneault-Fourrey C."/>
            <person name="LaButti K."/>
            <person name="Lindquist E.A."/>
            <person name="Lipzen A."/>
            <person name="Lundell T."/>
            <person name="Morin E."/>
            <person name="Murat C."/>
            <person name="Riley R."/>
            <person name="Ohm R."/>
            <person name="Sun H."/>
            <person name="Tunlid A."/>
            <person name="Henrissat B."/>
            <person name="Grigoriev I.V."/>
            <person name="Hibbett D.S."/>
            <person name="Martin F."/>
        </authorList>
    </citation>
    <scope>NUCLEOTIDE SEQUENCE [LARGE SCALE GENOMIC DNA]</scope>
    <source>
        <strain evidence="10">F 1598</strain>
    </source>
</reference>
<reference evidence="9 10" key="1">
    <citation type="submission" date="2014-04" db="EMBL/GenBank/DDBJ databases">
        <authorList>
            <consortium name="DOE Joint Genome Institute"/>
            <person name="Kuo A."/>
            <person name="Tarkka M."/>
            <person name="Buscot F."/>
            <person name="Kohler A."/>
            <person name="Nagy L.G."/>
            <person name="Floudas D."/>
            <person name="Copeland A."/>
            <person name="Barry K.W."/>
            <person name="Cichocki N."/>
            <person name="Veneault-Fourrey C."/>
            <person name="LaButti K."/>
            <person name="Lindquist E.A."/>
            <person name="Lipzen A."/>
            <person name="Lundell T."/>
            <person name="Morin E."/>
            <person name="Murat C."/>
            <person name="Sun H."/>
            <person name="Tunlid A."/>
            <person name="Henrissat B."/>
            <person name="Grigoriev I.V."/>
            <person name="Hibbett D.S."/>
            <person name="Martin F."/>
            <person name="Nordberg H.P."/>
            <person name="Cantor M.N."/>
            <person name="Hua S.X."/>
        </authorList>
    </citation>
    <scope>NUCLEOTIDE SEQUENCE [LARGE SCALE GENOMIC DNA]</scope>
    <source>
        <strain evidence="9 10">F 1598</strain>
    </source>
</reference>
<dbReference type="OrthoDB" id="5979581at2759"/>